<feature type="transmembrane region" description="Helical" evidence="2">
    <location>
        <begin position="276"/>
        <end position="293"/>
    </location>
</feature>
<keyword evidence="5" id="KW-1185">Reference proteome</keyword>
<dbReference type="RefSeq" id="WP_111419138.1">
    <property type="nucleotide sequence ID" value="NZ_NPEX01000061.1"/>
</dbReference>
<protein>
    <submittedName>
        <fullName evidence="4">EamA family transporter</fullName>
    </submittedName>
</protein>
<evidence type="ECO:0000313" key="4">
    <source>
        <dbReference type="EMBL" id="RAI44006.1"/>
    </source>
</evidence>
<feature type="transmembrane region" description="Helical" evidence="2">
    <location>
        <begin position="42"/>
        <end position="62"/>
    </location>
</feature>
<dbReference type="InterPro" id="IPR000620">
    <property type="entry name" value="EamA_dom"/>
</dbReference>
<dbReference type="Proteomes" id="UP000249130">
    <property type="component" value="Unassembled WGS sequence"/>
</dbReference>
<comment type="caution">
    <text evidence="4">The sequence shown here is derived from an EMBL/GenBank/DDBJ whole genome shotgun (WGS) entry which is preliminary data.</text>
</comment>
<feature type="transmembrane region" description="Helical" evidence="2">
    <location>
        <begin position="160"/>
        <end position="179"/>
    </location>
</feature>
<feature type="transmembrane region" description="Helical" evidence="2">
    <location>
        <begin position="134"/>
        <end position="153"/>
    </location>
</feature>
<dbReference type="PANTHER" id="PTHR22911:SF103">
    <property type="entry name" value="BLR2811 PROTEIN"/>
    <property type="match status" value="1"/>
</dbReference>
<dbReference type="PANTHER" id="PTHR22911">
    <property type="entry name" value="ACYL-MALONYL CONDENSING ENZYME-RELATED"/>
    <property type="match status" value="1"/>
</dbReference>
<feature type="transmembrane region" description="Helical" evidence="2">
    <location>
        <begin position="299"/>
        <end position="315"/>
    </location>
</feature>
<feature type="transmembrane region" description="Helical" evidence="2">
    <location>
        <begin position="241"/>
        <end position="264"/>
    </location>
</feature>
<evidence type="ECO:0000256" key="1">
    <source>
        <dbReference type="SAM" id="MobiDB-lite"/>
    </source>
</evidence>
<keyword evidence="2" id="KW-0472">Membrane</keyword>
<feature type="transmembrane region" description="Helical" evidence="2">
    <location>
        <begin position="215"/>
        <end position="235"/>
    </location>
</feature>
<dbReference type="SUPFAM" id="SSF103481">
    <property type="entry name" value="Multidrug resistance efflux transporter EmrE"/>
    <property type="match status" value="2"/>
</dbReference>
<dbReference type="Pfam" id="PF00892">
    <property type="entry name" value="EamA"/>
    <property type="match status" value="2"/>
</dbReference>
<dbReference type="OrthoDB" id="9815809at2"/>
<evidence type="ECO:0000259" key="3">
    <source>
        <dbReference type="Pfam" id="PF00892"/>
    </source>
</evidence>
<feature type="transmembrane region" description="Helical" evidence="2">
    <location>
        <begin position="74"/>
        <end position="90"/>
    </location>
</feature>
<feature type="compositionally biased region" description="Pro residues" evidence="1">
    <location>
        <begin position="1"/>
        <end position="12"/>
    </location>
</feature>
<dbReference type="InterPro" id="IPR037185">
    <property type="entry name" value="EmrE-like"/>
</dbReference>
<accession>A0A327L0K2</accession>
<feature type="domain" description="EamA" evidence="3">
    <location>
        <begin position="185"/>
        <end position="310"/>
    </location>
</feature>
<feature type="transmembrane region" description="Helical" evidence="2">
    <location>
        <begin position="111"/>
        <end position="128"/>
    </location>
</feature>
<proteinExistence type="predicted"/>
<dbReference type="AlphaFoldDB" id="A0A327L0K2"/>
<name>A0A327L0K2_9BRAD</name>
<organism evidence="4 5">
    <name type="scientific">Rhodoplanes roseus</name>
    <dbReference type="NCBI Taxonomy" id="29409"/>
    <lineage>
        <taxon>Bacteria</taxon>
        <taxon>Pseudomonadati</taxon>
        <taxon>Pseudomonadota</taxon>
        <taxon>Alphaproteobacteria</taxon>
        <taxon>Hyphomicrobiales</taxon>
        <taxon>Nitrobacteraceae</taxon>
        <taxon>Rhodoplanes</taxon>
    </lineage>
</organism>
<keyword evidence="2" id="KW-1133">Transmembrane helix</keyword>
<feature type="region of interest" description="Disordered" evidence="1">
    <location>
        <begin position="1"/>
        <end position="21"/>
    </location>
</feature>
<dbReference type="GO" id="GO:0016020">
    <property type="term" value="C:membrane"/>
    <property type="evidence" value="ECO:0007669"/>
    <property type="project" value="InterPro"/>
</dbReference>
<feature type="transmembrane region" description="Helical" evidence="2">
    <location>
        <begin position="185"/>
        <end position="203"/>
    </location>
</feature>
<dbReference type="EMBL" id="NPEX01000061">
    <property type="protein sequence ID" value="RAI44006.1"/>
    <property type="molecule type" value="Genomic_DNA"/>
</dbReference>
<gene>
    <name evidence="4" type="ORF">CH341_11275</name>
</gene>
<keyword evidence="2" id="KW-0812">Transmembrane</keyword>
<evidence type="ECO:0000256" key="2">
    <source>
        <dbReference type="SAM" id="Phobius"/>
    </source>
</evidence>
<sequence length="324" mass="34654">MTAAPAPLPPPHSSAAADPAPSPALPAVIGPDPAAQAQRMRLYGIVLMCGAVACFACLDATAKYLGRHIDVIEVAWARYVSALVLAFLVFNPLTRPGMLRTRRPGLQIGRSALLLATTLLNFAALKYLQLDQALAILFSTPLMVAALAGPMLGEWIGPRRWAAIAVGLVGVVIVLQPGFGSVHPAALLSMLSAVAASFYAIATRVLSRFDSDATTLFYSNLLGVLLLTPVMPFVWTTPEDPVLIVVMMLFGGLGSLGHFLLIVAHRHTPASILSPFSYSQILWTTTLGFLVFGDLPNRWTIAGVTIVIASGLYLLHRERVRRGR</sequence>
<evidence type="ECO:0000313" key="5">
    <source>
        <dbReference type="Proteomes" id="UP000249130"/>
    </source>
</evidence>
<feature type="domain" description="EamA" evidence="3">
    <location>
        <begin position="43"/>
        <end position="175"/>
    </location>
</feature>
<reference evidence="4 5" key="1">
    <citation type="submission" date="2017-07" db="EMBL/GenBank/DDBJ databases">
        <title>Draft Genome Sequences of Select Purple Nonsulfur Bacteria.</title>
        <authorList>
            <person name="Lasarre B."/>
            <person name="Mckinlay J.B."/>
        </authorList>
    </citation>
    <scope>NUCLEOTIDE SEQUENCE [LARGE SCALE GENOMIC DNA]</scope>
    <source>
        <strain evidence="4 5">DSM 5909</strain>
    </source>
</reference>